<dbReference type="GO" id="GO:0016020">
    <property type="term" value="C:membrane"/>
    <property type="evidence" value="ECO:0007669"/>
    <property type="project" value="UniProtKB-SubCell"/>
</dbReference>
<feature type="transmembrane region" description="Helical" evidence="6">
    <location>
        <begin position="572"/>
        <end position="598"/>
    </location>
</feature>
<feature type="transmembrane region" description="Helical" evidence="6">
    <location>
        <begin position="12"/>
        <end position="30"/>
    </location>
</feature>
<feature type="transmembrane region" description="Helical" evidence="6">
    <location>
        <begin position="36"/>
        <end position="55"/>
    </location>
</feature>
<feature type="transmembrane region" description="Helical" evidence="6">
    <location>
        <begin position="218"/>
        <end position="237"/>
    </location>
</feature>
<evidence type="ECO:0000256" key="6">
    <source>
        <dbReference type="SAM" id="Phobius"/>
    </source>
</evidence>
<keyword evidence="8" id="KW-1185">Reference proteome</keyword>
<dbReference type="AlphaFoldDB" id="A0ABC8WSS7"/>
<accession>A0ABC8WSS7</accession>
<evidence type="ECO:0000256" key="1">
    <source>
        <dbReference type="ARBA" id="ARBA00004141"/>
    </source>
</evidence>
<dbReference type="Pfam" id="PF00854">
    <property type="entry name" value="PTR2"/>
    <property type="match status" value="1"/>
</dbReference>
<dbReference type="EMBL" id="OZ075123">
    <property type="protein sequence ID" value="CAL4914222.1"/>
    <property type="molecule type" value="Genomic_DNA"/>
</dbReference>
<evidence type="ECO:0000313" key="7">
    <source>
        <dbReference type="EMBL" id="CAL4914222.1"/>
    </source>
</evidence>
<organism evidence="7 8">
    <name type="scientific">Urochloa decumbens</name>
    <dbReference type="NCBI Taxonomy" id="240449"/>
    <lineage>
        <taxon>Eukaryota</taxon>
        <taxon>Viridiplantae</taxon>
        <taxon>Streptophyta</taxon>
        <taxon>Embryophyta</taxon>
        <taxon>Tracheophyta</taxon>
        <taxon>Spermatophyta</taxon>
        <taxon>Magnoliopsida</taxon>
        <taxon>Liliopsida</taxon>
        <taxon>Poales</taxon>
        <taxon>Poaceae</taxon>
        <taxon>PACMAD clade</taxon>
        <taxon>Panicoideae</taxon>
        <taxon>Panicodae</taxon>
        <taxon>Paniceae</taxon>
        <taxon>Melinidinae</taxon>
        <taxon>Urochloa</taxon>
    </lineage>
</organism>
<keyword evidence="5 6" id="KW-0472">Membrane</keyword>
<reference evidence="8" key="1">
    <citation type="submission" date="2024-06" db="EMBL/GenBank/DDBJ databases">
        <authorList>
            <person name="Ryan C."/>
        </authorList>
    </citation>
    <scope>NUCLEOTIDE SEQUENCE [LARGE SCALE GENOMIC DNA]</scope>
</reference>
<feature type="transmembrane region" description="Helical" evidence="6">
    <location>
        <begin position="618"/>
        <end position="640"/>
    </location>
</feature>
<dbReference type="InterPro" id="IPR000109">
    <property type="entry name" value="POT_fam"/>
</dbReference>
<name>A0ABC8WSS7_9POAL</name>
<evidence type="ECO:0000256" key="5">
    <source>
        <dbReference type="ARBA" id="ARBA00023136"/>
    </source>
</evidence>
<dbReference type="SUPFAM" id="SSF103473">
    <property type="entry name" value="MFS general substrate transporter"/>
    <property type="match status" value="1"/>
</dbReference>
<dbReference type="PANTHER" id="PTHR11654">
    <property type="entry name" value="OLIGOPEPTIDE TRANSPORTER-RELATED"/>
    <property type="match status" value="1"/>
</dbReference>
<evidence type="ECO:0000313" key="8">
    <source>
        <dbReference type="Proteomes" id="UP001497457"/>
    </source>
</evidence>
<feature type="transmembrane region" description="Helical" evidence="6">
    <location>
        <begin position="176"/>
        <end position="198"/>
    </location>
</feature>
<dbReference type="Gene3D" id="1.20.1250.20">
    <property type="entry name" value="MFS general substrate transporter like domains"/>
    <property type="match status" value="1"/>
</dbReference>
<protein>
    <submittedName>
        <fullName evidence="7">Uncharacterized protein</fullName>
    </submittedName>
</protein>
<dbReference type="InterPro" id="IPR036259">
    <property type="entry name" value="MFS_trans_sf"/>
</dbReference>
<dbReference type="Proteomes" id="UP001497457">
    <property type="component" value="Chromosome 13rd"/>
</dbReference>
<keyword evidence="3 6" id="KW-0812">Transmembrane</keyword>
<feature type="transmembrane region" description="Helical" evidence="6">
    <location>
        <begin position="409"/>
        <end position="430"/>
    </location>
</feature>
<sequence length="649" mass="72215">MSITIHKQLTLLSLYLVVTGLIIFFTLLRYPNGRAILFPLFLLYLHCLAFSGYQYRIFTTCGMGSTDQVYKIPLLQEGSSQESTIEYTGDGSVCIFGHPASKKHTGNWKSCSLNLVSLFCWYLAFSSIAKNLVSYLTKVLHETNVVAARNVSTWRGTSYLAPLVGAFLADSYLGKYWATLISCAIFVIGMGMLILSAALPLISTGPHSWLSWTDTVSYQYIIVFVGLYMAAIGYGALNPCVASFGADQFDHTDEEERNRKSSFFNWRYFTLNAGSLISGTIIVWVQEHEGWLWGFTIAALFVALGASVFLLGSPVYRYQRIGGSPMTRVFQVIVAAIRNFNKDLPCDFSLLHELPEQSSSIEGSKKLEHTAGLKFFDKAAIVLSSDCESVGLIDTWRLCTVTQVEELKILIRMLPIWATMIFFCTVLDQMSSTFIEQGMVMDKYIGSFEIPAASFQSVDVIAVLVLVPVYDRILVPVFRRFTGMSNGITPLQRMGVSLVLTMLSMVSAALVESKRLQIARAEGLVHREVAVPMSIMWQGPQYFLIGAGEVFTIGLTEFFYEESPDAMRSICLAFSLATYAAGNYLDSFIISLVPVFTARGGNPGWIPDNLNEGHLDRFYWMMAGLSFLNLLAFMFCATSYKSQSATRTP</sequence>
<gene>
    <name evidence="7" type="ORF">URODEC1_LOCUS16760</name>
</gene>
<proteinExistence type="inferred from homology"/>
<feature type="transmembrane region" description="Helical" evidence="6">
    <location>
        <begin position="291"/>
        <end position="311"/>
    </location>
</feature>
<keyword evidence="4 6" id="KW-1133">Transmembrane helix</keyword>
<comment type="subcellular location">
    <subcellularLocation>
        <location evidence="1">Membrane</location>
        <topology evidence="1">Multi-pass membrane protein</topology>
    </subcellularLocation>
</comment>
<evidence type="ECO:0000256" key="2">
    <source>
        <dbReference type="ARBA" id="ARBA00005982"/>
    </source>
</evidence>
<reference evidence="7 8" key="2">
    <citation type="submission" date="2024-10" db="EMBL/GenBank/DDBJ databases">
        <authorList>
            <person name="Ryan C."/>
        </authorList>
    </citation>
    <scope>NUCLEOTIDE SEQUENCE [LARGE SCALE GENOMIC DNA]</scope>
</reference>
<evidence type="ECO:0000256" key="3">
    <source>
        <dbReference type="ARBA" id="ARBA00022692"/>
    </source>
</evidence>
<feature type="transmembrane region" description="Helical" evidence="6">
    <location>
        <begin position="491"/>
        <end position="511"/>
    </location>
</feature>
<evidence type="ECO:0000256" key="4">
    <source>
        <dbReference type="ARBA" id="ARBA00022989"/>
    </source>
</evidence>
<comment type="similarity">
    <text evidence="2">Belongs to the major facilitator superfamily. Proton-dependent oligopeptide transporter (POT/PTR) (TC 2.A.17) family.</text>
</comment>
<feature type="transmembrane region" description="Helical" evidence="6">
    <location>
        <begin position="266"/>
        <end position="285"/>
    </location>
</feature>